<dbReference type="PANTHER" id="PTHR35901">
    <property type="entry name" value="RIBONUCLEASE VAPC3"/>
    <property type="match status" value="1"/>
</dbReference>
<dbReference type="RefSeq" id="WP_201173816.1">
    <property type="nucleotide sequence ID" value="NZ_JAEPWM010000007.1"/>
</dbReference>
<keyword evidence="1" id="KW-0460">Magnesium</keyword>
<evidence type="ECO:0000313" key="3">
    <source>
        <dbReference type="EMBL" id="MBK6007744.1"/>
    </source>
</evidence>
<keyword evidence="4" id="KW-1185">Reference proteome</keyword>
<name>A0A934WMF5_9BURK</name>
<dbReference type="Pfam" id="PF01850">
    <property type="entry name" value="PIN"/>
    <property type="match status" value="1"/>
</dbReference>
<feature type="domain" description="PIN" evidence="2">
    <location>
        <begin position="5"/>
        <end position="130"/>
    </location>
</feature>
<dbReference type="InterPro" id="IPR044153">
    <property type="entry name" value="PIN_Pae0151-like"/>
</dbReference>
<sequence>MKPTVLDASAAAAWVLPDESSDSAKQLYAHACMEDAEFHAPLLWQWEMGNMLLVAQRRNRIVSGAAEDALQALAAVRLQFDAAPDLHRQLQILRLAQTHDLTYYDAAYLELVLRLNGQLASRDRQLLDAARACGIVCLSF</sequence>
<dbReference type="CDD" id="cd09873">
    <property type="entry name" value="PIN_Pae0151-like"/>
    <property type="match status" value="1"/>
</dbReference>
<dbReference type="PANTHER" id="PTHR35901:SF1">
    <property type="entry name" value="EXONUCLEASE VAPC9"/>
    <property type="match status" value="1"/>
</dbReference>
<evidence type="ECO:0000256" key="1">
    <source>
        <dbReference type="ARBA" id="ARBA00022842"/>
    </source>
</evidence>
<dbReference type="Gene3D" id="3.40.50.1010">
    <property type="entry name" value="5'-nuclease"/>
    <property type="match status" value="1"/>
</dbReference>
<evidence type="ECO:0000313" key="4">
    <source>
        <dbReference type="Proteomes" id="UP000630528"/>
    </source>
</evidence>
<dbReference type="Proteomes" id="UP000630528">
    <property type="component" value="Unassembled WGS sequence"/>
</dbReference>
<evidence type="ECO:0000259" key="2">
    <source>
        <dbReference type="Pfam" id="PF01850"/>
    </source>
</evidence>
<dbReference type="InterPro" id="IPR002716">
    <property type="entry name" value="PIN_dom"/>
</dbReference>
<organism evidence="3 4">
    <name type="scientific">Ramlibacter ginsenosidimutans</name>
    <dbReference type="NCBI Taxonomy" id="502333"/>
    <lineage>
        <taxon>Bacteria</taxon>
        <taxon>Pseudomonadati</taxon>
        <taxon>Pseudomonadota</taxon>
        <taxon>Betaproteobacteria</taxon>
        <taxon>Burkholderiales</taxon>
        <taxon>Comamonadaceae</taxon>
        <taxon>Ramlibacter</taxon>
    </lineage>
</organism>
<reference evidence="3" key="2">
    <citation type="submission" date="2021-01" db="EMBL/GenBank/DDBJ databases">
        <authorList>
            <person name="Kang M."/>
        </authorList>
    </citation>
    <scope>NUCLEOTIDE SEQUENCE</scope>
    <source>
        <strain evidence="3">KACC 17527</strain>
    </source>
</reference>
<dbReference type="SUPFAM" id="SSF88723">
    <property type="entry name" value="PIN domain-like"/>
    <property type="match status" value="1"/>
</dbReference>
<dbReference type="InterPro" id="IPR029060">
    <property type="entry name" value="PIN-like_dom_sf"/>
</dbReference>
<reference evidence="3" key="1">
    <citation type="journal article" date="2012" name="J. Microbiol. Biotechnol.">
        <title>Ramlibacter ginsenosidimutans sp. nov., with ginsenoside-converting activity.</title>
        <authorList>
            <person name="Wang L."/>
            <person name="An D.S."/>
            <person name="Kim S.G."/>
            <person name="Jin F.X."/>
            <person name="Kim S.C."/>
            <person name="Lee S.T."/>
            <person name="Im W.T."/>
        </authorList>
    </citation>
    <scope>NUCLEOTIDE SEQUENCE</scope>
    <source>
        <strain evidence="3">KACC 17527</strain>
    </source>
</reference>
<accession>A0A934WMF5</accession>
<gene>
    <name evidence="3" type="ORF">JJB11_16715</name>
</gene>
<dbReference type="InterPro" id="IPR051619">
    <property type="entry name" value="TypeII_TA_RNase_PINc/VapC"/>
</dbReference>
<dbReference type="EMBL" id="JAEPWM010000007">
    <property type="protein sequence ID" value="MBK6007744.1"/>
    <property type="molecule type" value="Genomic_DNA"/>
</dbReference>
<proteinExistence type="predicted"/>
<dbReference type="AlphaFoldDB" id="A0A934WMF5"/>
<comment type="caution">
    <text evidence="3">The sequence shown here is derived from an EMBL/GenBank/DDBJ whole genome shotgun (WGS) entry which is preliminary data.</text>
</comment>
<protein>
    <submittedName>
        <fullName evidence="3">Type II toxin-antitoxin system VapC family toxin</fullName>
    </submittedName>
</protein>